<comment type="caution">
    <text evidence="8">The sequence shown here is derived from an EMBL/GenBank/DDBJ whole genome shotgun (WGS) entry which is preliminary data.</text>
</comment>
<dbReference type="EMBL" id="JBEPMO010000007">
    <property type="protein sequence ID" value="MET3731869.1"/>
    <property type="molecule type" value="Genomic_DNA"/>
</dbReference>
<dbReference type="EC" id="3.4.17.13" evidence="8"/>
<dbReference type="SUPFAM" id="SSF141986">
    <property type="entry name" value="LD-carboxypeptidase A C-terminal domain-like"/>
    <property type="match status" value="1"/>
</dbReference>
<dbReference type="InterPro" id="IPR029062">
    <property type="entry name" value="Class_I_gatase-like"/>
</dbReference>
<evidence type="ECO:0000256" key="5">
    <source>
        <dbReference type="ARBA" id="ARBA00022825"/>
    </source>
</evidence>
<keyword evidence="5" id="KW-0720">Serine protease</keyword>
<organism evidence="8 9">
    <name type="scientific">Moheibacter stercoris</name>
    <dbReference type="NCBI Taxonomy" id="1628251"/>
    <lineage>
        <taxon>Bacteria</taxon>
        <taxon>Pseudomonadati</taxon>
        <taxon>Bacteroidota</taxon>
        <taxon>Flavobacteriia</taxon>
        <taxon>Flavobacteriales</taxon>
        <taxon>Weeksellaceae</taxon>
        <taxon>Moheibacter</taxon>
    </lineage>
</organism>
<keyword evidence="3" id="KW-0645">Protease</keyword>
<evidence type="ECO:0000256" key="4">
    <source>
        <dbReference type="ARBA" id="ARBA00022801"/>
    </source>
</evidence>
<evidence type="ECO:0000259" key="6">
    <source>
        <dbReference type="Pfam" id="PF02016"/>
    </source>
</evidence>
<proteinExistence type="inferred from homology"/>
<evidence type="ECO:0000259" key="7">
    <source>
        <dbReference type="Pfam" id="PF17676"/>
    </source>
</evidence>
<dbReference type="Pfam" id="PF17676">
    <property type="entry name" value="Peptidase_S66C"/>
    <property type="match status" value="1"/>
</dbReference>
<dbReference type="PIRSF" id="PIRSF028757">
    <property type="entry name" value="LD-carboxypeptidase"/>
    <property type="match status" value="1"/>
</dbReference>
<sequence length="306" mass="35031">MQIPTLKYQDKVAIVAPSGRVFASELDENMEFLKSIGLIPVLGKNLFQNHNEGYQYAGTKAQRLADFQEALDDDQIKAIWCARGGYGAVHLLDELNWERFKKNPKWIIGYSDITAIHNHINNWGIPSIHGITVKKLNTQYSKESFESLKNILFDGKISYQIPSHSLNQIGSVEGKLVGGNLSLIYSLIGTESELKGEDLILFIEDWNENWYHLDRMMMNLKRNGLFDRIKGLIVGSFTRMDVQEENPEFLQDYDQTSYQLIHTFMNEYNFPICFQFPAGHIGDNRALKLGANVKLEITENITSIEF</sequence>
<dbReference type="InterPro" id="IPR040449">
    <property type="entry name" value="Peptidase_S66_N"/>
</dbReference>
<dbReference type="CDD" id="cd07025">
    <property type="entry name" value="Peptidase_S66"/>
    <property type="match status" value="1"/>
</dbReference>
<dbReference type="InterPro" id="IPR027478">
    <property type="entry name" value="LdcA_N"/>
</dbReference>
<evidence type="ECO:0000313" key="8">
    <source>
        <dbReference type="EMBL" id="MET3731869.1"/>
    </source>
</evidence>
<protein>
    <submittedName>
        <fullName evidence="8">Muramoyltetrapeptide carboxypeptidase</fullName>
        <ecNumber evidence="8">3.4.17.13</ecNumber>
    </submittedName>
</protein>
<evidence type="ECO:0000313" key="9">
    <source>
        <dbReference type="Proteomes" id="UP001549146"/>
    </source>
</evidence>
<dbReference type="InterPro" id="IPR003507">
    <property type="entry name" value="S66_fam"/>
</dbReference>
<gene>
    <name evidence="8" type="ORF">ABID46_001451</name>
</gene>
<dbReference type="PANTHER" id="PTHR30237">
    <property type="entry name" value="MURAMOYLTETRAPEPTIDE CARBOXYPEPTIDASE"/>
    <property type="match status" value="1"/>
</dbReference>
<dbReference type="SUPFAM" id="SSF52317">
    <property type="entry name" value="Class I glutamine amidotransferase-like"/>
    <property type="match status" value="1"/>
</dbReference>
<comment type="similarity">
    <text evidence="1">Belongs to the peptidase S66 family.</text>
</comment>
<name>A0ABV2LTI0_9FLAO</name>
<dbReference type="GO" id="GO:0106415">
    <property type="term" value="F:muramoyltetrapeptide carboxypeptidase activity"/>
    <property type="evidence" value="ECO:0007669"/>
    <property type="project" value="UniProtKB-EC"/>
</dbReference>
<dbReference type="InterPro" id="IPR040921">
    <property type="entry name" value="Peptidase_S66C"/>
</dbReference>
<dbReference type="InterPro" id="IPR027461">
    <property type="entry name" value="Carboxypeptidase_A_C_sf"/>
</dbReference>
<keyword evidence="4 8" id="KW-0378">Hydrolase</keyword>
<evidence type="ECO:0000256" key="1">
    <source>
        <dbReference type="ARBA" id="ARBA00010233"/>
    </source>
</evidence>
<evidence type="ECO:0000256" key="2">
    <source>
        <dbReference type="ARBA" id="ARBA00022645"/>
    </source>
</evidence>
<dbReference type="Pfam" id="PF02016">
    <property type="entry name" value="Peptidase_S66"/>
    <property type="match status" value="1"/>
</dbReference>
<accession>A0ABV2LTI0</accession>
<keyword evidence="9" id="KW-1185">Reference proteome</keyword>
<dbReference type="Proteomes" id="UP001549146">
    <property type="component" value="Unassembled WGS sequence"/>
</dbReference>
<keyword evidence="2 8" id="KW-0121">Carboxypeptidase</keyword>
<feature type="domain" description="LD-carboxypeptidase C-terminal" evidence="7">
    <location>
        <begin position="173"/>
        <end position="295"/>
    </location>
</feature>
<dbReference type="Gene3D" id="3.40.50.10740">
    <property type="entry name" value="Class I glutamine amidotransferase-like"/>
    <property type="match status" value="1"/>
</dbReference>
<dbReference type="Gene3D" id="3.50.30.60">
    <property type="entry name" value="LD-carboxypeptidase A C-terminal domain-like"/>
    <property type="match status" value="1"/>
</dbReference>
<dbReference type="RefSeq" id="WP_354508539.1">
    <property type="nucleotide sequence ID" value="NZ_JBEPMO010000007.1"/>
</dbReference>
<dbReference type="PANTHER" id="PTHR30237:SF2">
    <property type="entry name" value="MUREIN TETRAPEPTIDE CARBOXYPEPTIDASE"/>
    <property type="match status" value="1"/>
</dbReference>
<feature type="domain" description="LD-carboxypeptidase N-terminal" evidence="6">
    <location>
        <begin position="12"/>
        <end position="130"/>
    </location>
</feature>
<evidence type="ECO:0000256" key="3">
    <source>
        <dbReference type="ARBA" id="ARBA00022670"/>
    </source>
</evidence>
<reference evidence="8 9" key="1">
    <citation type="submission" date="2024-06" db="EMBL/GenBank/DDBJ databases">
        <title>Genomic Encyclopedia of Type Strains, Phase IV (KMG-IV): sequencing the most valuable type-strain genomes for metagenomic binning, comparative biology and taxonomic classification.</title>
        <authorList>
            <person name="Goeker M."/>
        </authorList>
    </citation>
    <scope>NUCLEOTIDE SEQUENCE [LARGE SCALE GENOMIC DNA]</scope>
    <source>
        <strain evidence="8 9">DSM 29388</strain>
    </source>
</reference>